<evidence type="ECO:0000313" key="5">
    <source>
        <dbReference type="EMBL" id="GAA0532000.1"/>
    </source>
</evidence>
<feature type="region of interest" description="Disordered" evidence="3">
    <location>
        <begin position="1"/>
        <end position="26"/>
    </location>
</feature>
<keyword evidence="1 2" id="KW-0238">DNA-binding</keyword>
<dbReference type="PANTHER" id="PTHR30055:SF160">
    <property type="entry name" value="TRANSCRIPTIONAL REGULATORY PROTEIN (PROBABLY ASNC-FAMILY)-RELATED"/>
    <property type="match status" value="1"/>
</dbReference>
<gene>
    <name evidence="5" type="ORF">GCM10009533_33880</name>
</gene>
<reference evidence="6" key="1">
    <citation type="journal article" date="2019" name="Int. J. Syst. Evol. Microbiol.">
        <title>The Global Catalogue of Microorganisms (GCM) 10K type strain sequencing project: providing services to taxonomists for standard genome sequencing and annotation.</title>
        <authorList>
            <consortium name="The Broad Institute Genomics Platform"/>
            <consortium name="The Broad Institute Genome Sequencing Center for Infectious Disease"/>
            <person name="Wu L."/>
            <person name="Ma J."/>
        </authorList>
    </citation>
    <scope>NUCLEOTIDE SEQUENCE [LARGE SCALE GENOMIC DNA]</scope>
    <source>
        <strain evidence="6">JCM 10303</strain>
    </source>
</reference>
<evidence type="ECO:0000256" key="2">
    <source>
        <dbReference type="PROSITE-ProRule" id="PRU00335"/>
    </source>
</evidence>
<dbReference type="PROSITE" id="PS50977">
    <property type="entry name" value="HTH_TETR_2"/>
    <property type="match status" value="1"/>
</dbReference>
<dbReference type="SUPFAM" id="SSF46689">
    <property type="entry name" value="Homeodomain-like"/>
    <property type="match status" value="1"/>
</dbReference>
<dbReference type="Proteomes" id="UP001500729">
    <property type="component" value="Unassembled WGS sequence"/>
</dbReference>
<dbReference type="PRINTS" id="PR00455">
    <property type="entry name" value="HTHTETR"/>
</dbReference>
<feature type="DNA-binding region" description="H-T-H motif" evidence="2">
    <location>
        <begin position="53"/>
        <end position="72"/>
    </location>
</feature>
<dbReference type="SUPFAM" id="SSF48498">
    <property type="entry name" value="Tetracyclin repressor-like, C-terminal domain"/>
    <property type="match status" value="1"/>
</dbReference>
<proteinExistence type="predicted"/>
<dbReference type="InterPro" id="IPR050109">
    <property type="entry name" value="HTH-type_TetR-like_transc_reg"/>
</dbReference>
<dbReference type="Pfam" id="PF19344">
    <property type="entry name" value="TetR_C_32"/>
    <property type="match status" value="1"/>
</dbReference>
<dbReference type="EMBL" id="BAAAGS010000021">
    <property type="protein sequence ID" value="GAA0532000.1"/>
    <property type="molecule type" value="Genomic_DNA"/>
</dbReference>
<comment type="caution">
    <text evidence="5">The sequence shown here is derived from an EMBL/GenBank/DDBJ whole genome shotgun (WGS) entry which is preliminary data.</text>
</comment>
<dbReference type="PANTHER" id="PTHR30055">
    <property type="entry name" value="HTH-TYPE TRANSCRIPTIONAL REGULATOR RUTR"/>
    <property type="match status" value="1"/>
</dbReference>
<protein>
    <submittedName>
        <fullName evidence="5">TetR/AcrR family transcriptional regulator</fullName>
    </submittedName>
</protein>
<dbReference type="InterPro" id="IPR001647">
    <property type="entry name" value="HTH_TetR"/>
</dbReference>
<accession>A0ABP3MZP1</accession>
<dbReference type="InterPro" id="IPR045823">
    <property type="entry name" value="TetR_C_32"/>
</dbReference>
<feature type="compositionally biased region" description="Basic and acidic residues" evidence="3">
    <location>
        <begin position="15"/>
        <end position="26"/>
    </location>
</feature>
<sequence>MGSVSHISRPVKAAGEGRGDARRERWREHRQARRAEFVEAAVRAIREHGADVGMDEIAATAGVSKPVLYRHFSDKSDLYVAVGEWGAELLMNRLRPALGGQGSPNERIRRIIGVYLGVIEEFPDLYRFVVRRNFTDRPVTQDPVVAEKTVIANSLSRLLGEYMRALGLDSGGVEAWSHGLVGMVQASGDWWLDRQSMSRENLTDYLAQIIWYGIDGVLRSAGIVLDPDEPLELDAVLRVVPDGEDDSPDDPPGLALHR</sequence>
<evidence type="ECO:0000259" key="4">
    <source>
        <dbReference type="PROSITE" id="PS50977"/>
    </source>
</evidence>
<keyword evidence="6" id="KW-1185">Reference proteome</keyword>
<dbReference type="InterPro" id="IPR009057">
    <property type="entry name" value="Homeodomain-like_sf"/>
</dbReference>
<organism evidence="5 6">
    <name type="scientific">Saccharopolyspora erythraea</name>
    <name type="common">Streptomyces erythraeus</name>
    <dbReference type="NCBI Taxonomy" id="1836"/>
    <lineage>
        <taxon>Bacteria</taxon>
        <taxon>Bacillati</taxon>
        <taxon>Actinomycetota</taxon>
        <taxon>Actinomycetes</taxon>
        <taxon>Pseudonocardiales</taxon>
        <taxon>Pseudonocardiaceae</taxon>
        <taxon>Saccharopolyspora</taxon>
    </lineage>
</organism>
<evidence type="ECO:0000313" key="6">
    <source>
        <dbReference type="Proteomes" id="UP001500729"/>
    </source>
</evidence>
<dbReference type="InterPro" id="IPR036271">
    <property type="entry name" value="Tet_transcr_reg_TetR-rel_C_sf"/>
</dbReference>
<feature type="domain" description="HTH tetR-type" evidence="4">
    <location>
        <begin position="31"/>
        <end position="90"/>
    </location>
</feature>
<dbReference type="Pfam" id="PF00440">
    <property type="entry name" value="TetR_N"/>
    <property type="match status" value="1"/>
</dbReference>
<evidence type="ECO:0000256" key="3">
    <source>
        <dbReference type="SAM" id="MobiDB-lite"/>
    </source>
</evidence>
<name>A0ABP3MZP1_SACER</name>
<evidence type="ECO:0000256" key="1">
    <source>
        <dbReference type="ARBA" id="ARBA00023125"/>
    </source>
</evidence>
<dbReference type="Gene3D" id="1.10.357.10">
    <property type="entry name" value="Tetracycline Repressor, domain 2"/>
    <property type="match status" value="1"/>
</dbReference>